<feature type="signal peptide" evidence="1">
    <location>
        <begin position="1"/>
        <end position="26"/>
    </location>
</feature>
<protein>
    <recommendedName>
        <fullName evidence="4">TIGR03790 family protein</fullName>
    </recommendedName>
</protein>
<dbReference type="NCBIfam" id="TIGR03790">
    <property type="entry name" value="TIGR03790 family protein"/>
    <property type="match status" value="2"/>
</dbReference>
<dbReference type="HOGENOM" id="CLU_735148_0_0_7"/>
<name>C0QCM9_DESAH</name>
<dbReference type="eggNOG" id="ENOG5032RQ1">
    <property type="taxonomic scope" value="Bacteria"/>
</dbReference>
<organism evidence="2 3">
    <name type="scientific">Desulforapulum autotrophicum (strain ATCC 43914 / DSM 3382 / VKM B-1955 / HRM2)</name>
    <name type="common">Desulfobacterium autotrophicum</name>
    <dbReference type="NCBI Taxonomy" id="177437"/>
    <lineage>
        <taxon>Bacteria</taxon>
        <taxon>Pseudomonadati</taxon>
        <taxon>Thermodesulfobacteriota</taxon>
        <taxon>Desulfobacteria</taxon>
        <taxon>Desulfobacterales</taxon>
        <taxon>Desulfobacteraceae</taxon>
        <taxon>Desulforapulum</taxon>
    </lineage>
</organism>
<dbReference type="Proteomes" id="UP000000442">
    <property type="component" value="Chromosome"/>
</dbReference>
<dbReference type="OrthoDB" id="9771443at2"/>
<dbReference type="KEGG" id="dat:HRM2_20050"/>
<dbReference type="STRING" id="177437.HRM2_20050"/>
<sequence>MSNRRFSGVCKFILIILLLVSTNAFALGADEIVVLANMNASGSMGIAKYYMKERSIPEENLIKLWITDKEWCTREAFQQKVVIPVRRLLNETHGFKKVRCLVTTYGLPLKVSPPEMSQDQKNLVKSLKEKRYALGKEAEKIPKKDAEKRGRIQKELKILSDRILAISKKDYRSSFDSDDRSIHHAARGLRDKKQLKVVVDDNQTLFQPGDCPDAALYCGWYSHHQYIDAFKWVPGAVGYHIASSECSTLKNEKSQVWCKKMIDNGVAATLGPVGEPYLQSFPVPEMFFGLLAEGHLSLVECYTLSLPYLSWQMVLIGDPLYTPFKVQ</sequence>
<evidence type="ECO:0000313" key="2">
    <source>
        <dbReference type="EMBL" id="ACN15106.1"/>
    </source>
</evidence>
<reference evidence="2 3" key="1">
    <citation type="journal article" date="2009" name="Environ. Microbiol.">
        <title>Genome sequence of Desulfobacterium autotrophicum HRM2, a marine sulfate reducer oxidizing organic carbon completely to carbon dioxide.</title>
        <authorList>
            <person name="Strittmatter A.W."/>
            <person name="Liesegang H."/>
            <person name="Rabus R."/>
            <person name="Decker I."/>
            <person name="Amann J."/>
            <person name="Andres S."/>
            <person name="Henne A."/>
            <person name="Fricke W.F."/>
            <person name="Martinez-Arias R."/>
            <person name="Bartels D."/>
            <person name="Goesmann A."/>
            <person name="Krause L."/>
            <person name="Puehler A."/>
            <person name="Klenk H.P."/>
            <person name="Richter M."/>
            <person name="Schuler M."/>
            <person name="Gloeckner F.O."/>
            <person name="Meyerdierks A."/>
            <person name="Gottschalk G."/>
            <person name="Amann R."/>
        </authorList>
    </citation>
    <scope>NUCLEOTIDE SEQUENCE [LARGE SCALE GENOMIC DNA]</scope>
    <source>
        <strain evidence="3">ATCC 43914 / DSM 3382 / HRM2</strain>
    </source>
</reference>
<gene>
    <name evidence="2" type="ordered locus">HRM2_20050</name>
</gene>
<evidence type="ECO:0000256" key="1">
    <source>
        <dbReference type="SAM" id="SignalP"/>
    </source>
</evidence>
<keyword evidence="3" id="KW-1185">Reference proteome</keyword>
<dbReference type="InterPro" id="IPR022265">
    <property type="entry name" value="CHP03790"/>
</dbReference>
<evidence type="ECO:0000313" key="3">
    <source>
        <dbReference type="Proteomes" id="UP000000442"/>
    </source>
</evidence>
<accession>C0QCM9</accession>
<dbReference type="AlphaFoldDB" id="C0QCM9"/>
<dbReference type="EMBL" id="CP001087">
    <property type="protein sequence ID" value="ACN15106.1"/>
    <property type="molecule type" value="Genomic_DNA"/>
</dbReference>
<evidence type="ECO:0008006" key="4">
    <source>
        <dbReference type="Google" id="ProtNLM"/>
    </source>
</evidence>
<keyword evidence="1" id="KW-0732">Signal</keyword>
<proteinExistence type="predicted"/>
<feature type="chain" id="PRO_5002902281" description="TIGR03790 family protein" evidence="1">
    <location>
        <begin position="27"/>
        <end position="327"/>
    </location>
</feature>